<dbReference type="InterPro" id="IPR010760">
    <property type="entry name" value="DNA-repair_Swi5"/>
</dbReference>
<feature type="region of interest" description="Disordered" evidence="4">
    <location>
        <begin position="1"/>
        <end position="20"/>
    </location>
</feature>
<keyword evidence="2" id="KW-0227">DNA damage</keyword>
<evidence type="ECO:0000256" key="1">
    <source>
        <dbReference type="ARBA" id="ARBA00008060"/>
    </source>
</evidence>
<proteinExistence type="inferred from homology"/>
<feature type="compositionally biased region" description="Polar residues" evidence="4">
    <location>
        <begin position="1"/>
        <end position="19"/>
    </location>
</feature>
<evidence type="ECO:0000313" key="6">
    <source>
        <dbReference type="Proteomes" id="UP000001805"/>
    </source>
</evidence>
<dbReference type="OrthoDB" id="255837at2759"/>
<dbReference type="KEGG" id="ncr:NCU16971"/>
<evidence type="ECO:0000256" key="2">
    <source>
        <dbReference type="ARBA" id="ARBA00022763"/>
    </source>
</evidence>
<reference evidence="5 6" key="1">
    <citation type="journal article" date="2003" name="Nature">
        <title>The genome sequence of the filamentous fungus Neurospora crassa.</title>
        <authorList>
            <person name="Galagan J.E."/>
            <person name="Calvo S.E."/>
            <person name="Borkovich K.A."/>
            <person name="Selker E.U."/>
            <person name="Read N.D."/>
            <person name="Jaffe D."/>
            <person name="FitzHugh W."/>
            <person name="Ma L.J."/>
            <person name="Smirnov S."/>
            <person name="Purcell S."/>
            <person name="Rehman B."/>
            <person name="Elkins T."/>
            <person name="Engels R."/>
            <person name="Wang S."/>
            <person name="Nielsen C.B."/>
            <person name="Butler J."/>
            <person name="Endrizzi M."/>
            <person name="Qui D."/>
            <person name="Ianakiev P."/>
            <person name="Bell-Pedersen D."/>
            <person name="Nelson M.A."/>
            <person name="Werner-Washburne M."/>
            <person name="Selitrennikoff C.P."/>
            <person name="Kinsey J.A."/>
            <person name="Braun E.L."/>
            <person name="Zelter A."/>
            <person name="Schulte U."/>
            <person name="Kothe G.O."/>
            <person name="Jedd G."/>
            <person name="Mewes W."/>
            <person name="Staben C."/>
            <person name="Marcotte E."/>
            <person name="Greenberg D."/>
            <person name="Roy A."/>
            <person name="Foley K."/>
            <person name="Naylor J."/>
            <person name="Stange-Thomann N."/>
            <person name="Barrett R."/>
            <person name="Gnerre S."/>
            <person name="Kamal M."/>
            <person name="Kamvysselis M."/>
            <person name="Mauceli E."/>
            <person name="Bielke C."/>
            <person name="Rudd S."/>
            <person name="Frishman D."/>
            <person name="Krystofova S."/>
            <person name="Rasmussen C."/>
            <person name="Metzenberg R.L."/>
            <person name="Perkins D.D."/>
            <person name="Kroken S."/>
            <person name="Cogoni C."/>
            <person name="Macino G."/>
            <person name="Catcheside D."/>
            <person name="Li W."/>
            <person name="Pratt R.J."/>
            <person name="Osmani S.A."/>
            <person name="DeSouza C.P."/>
            <person name="Glass L."/>
            <person name="Orbach M.J."/>
            <person name="Berglund J.A."/>
            <person name="Voelker R."/>
            <person name="Yarden O."/>
            <person name="Plamann M."/>
            <person name="Seiler S."/>
            <person name="Dunlap J."/>
            <person name="Radford A."/>
            <person name="Aramayo R."/>
            <person name="Natvig D.O."/>
            <person name="Alex L.A."/>
            <person name="Mannhaupt G."/>
            <person name="Ebbole D.J."/>
            <person name="Freitag M."/>
            <person name="Paulsen I."/>
            <person name="Sachs M.S."/>
            <person name="Lander E.S."/>
            <person name="Nusbaum C."/>
            <person name="Birren B."/>
        </authorList>
    </citation>
    <scope>NUCLEOTIDE SEQUENCE [LARGE SCALE GENOMIC DNA]</scope>
    <source>
        <strain evidence="6">ATCC 24698 / 74-OR23-1A / CBS 708.71 / DSM 1257 / FGSC 987</strain>
    </source>
</reference>
<evidence type="ECO:0008006" key="7">
    <source>
        <dbReference type="Google" id="ProtNLM"/>
    </source>
</evidence>
<evidence type="ECO:0000256" key="4">
    <source>
        <dbReference type="SAM" id="MobiDB-lite"/>
    </source>
</evidence>
<dbReference type="PANTHER" id="PTHR28529">
    <property type="entry name" value="DNA REPAIR PROTEIN SWI5 HOMOLOG"/>
    <property type="match status" value="1"/>
</dbReference>
<dbReference type="Gene3D" id="1.20.5.170">
    <property type="match status" value="1"/>
</dbReference>
<dbReference type="GO" id="GO:0032798">
    <property type="term" value="C:Swi5-Sfr1 complex"/>
    <property type="evidence" value="ECO:0000318"/>
    <property type="project" value="GO_Central"/>
</dbReference>
<dbReference type="VEuPathDB" id="FungiDB:NCU16971"/>
<dbReference type="Pfam" id="PF07061">
    <property type="entry name" value="Swi5"/>
    <property type="match status" value="1"/>
</dbReference>
<comment type="similarity">
    <text evidence="1">Belongs to the SWI5/SAE3 family.</text>
</comment>
<keyword evidence="3" id="KW-0234">DNA repair</keyword>
<keyword evidence="6" id="KW-1185">Reference proteome</keyword>
<dbReference type="InParanoid" id="V5IMT2"/>
<dbReference type="PANTHER" id="PTHR28529:SF2">
    <property type="entry name" value="DNA REPAIR PROTEIN SWI5 HOMOLOG"/>
    <property type="match status" value="1"/>
</dbReference>
<sequence length="236" mass="26663">MKPTSFSRAPKPMSQSSVTDLPEDLAQAAQTQIDLIASCRRWLDNHTPTGCTASMWREVSAKLVAFVAEYKIRIEDLKLKYFNGEPSQAENKNQDGAILDSVWKLRVHESKSVEPVLIIPIGGDNQTVEVKFETRDQLESVMRDEYFGYLTKVFQAFDQAEKDLIQLFDMSRKIEQERAALSQPPEETVQTHIELLKEYNDMKDIGQQLIGLIADNKGLSIGALYEDGQYGVTADD</sequence>
<dbReference type="GeneID" id="23569745"/>
<organism evidence="5 6">
    <name type="scientific">Neurospora crassa (strain ATCC 24698 / 74-OR23-1A / CBS 708.71 / DSM 1257 / FGSC 987)</name>
    <dbReference type="NCBI Taxonomy" id="367110"/>
    <lineage>
        <taxon>Eukaryota</taxon>
        <taxon>Fungi</taxon>
        <taxon>Dikarya</taxon>
        <taxon>Ascomycota</taxon>
        <taxon>Pezizomycotina</taxon>
        <taxon>Sordariomycetes</taxon>
        <taxon>Sordariomycetidae</taxon>
        <taxon>Sordariales</taxon>
        <taxon>Sordariaceae</taxon>
        <taxon>Neurospora</taxon>
    </lineage>
</organism>
<dbReference type="EMBL" id="CM002240">
    <property type="protein sequence ID" value="ESA42489.1"/>
    <property type="molecule type" value="Genomic_DNA"/>
</dbReference>
<dbReference type="RefSeq" id="XP_011394827.1">
    <property type="nucleotide sequence ID" value="XM_011396525.1"/>
</dbReference>
<gene>
    <name evidence="5" type="ORF">NCU16971</name>
</gene>
<name>V5IMT2_NEUCR</name>
<dbReference type="AlphaFoldDB" id="V5IMT2"/>
<evidence type="ECO:0000256" key="3">
    <source>
        <dbReference type="ARBA" id="ARBA00023204"/>
    </source>
</evidence>
<evidence type="ECO:0000313" key="5">
    <source>
        <dbReference type="EMBL" id="ESA42489.1"/>
    </source>
</evidence>
<dbReference type="GO" id="GO:0000724">
    <property type="term" value="P:double-strand break repair via homologous recombination"/>
    <property type="evidence" value="ECO:0000318"/>
    <property type="project" value="GO_Central"/>
</dbReference>
<dbReference type="Proteomes" id="UP000001805">
    <property type="component" value="Chromosome 2, Linkage Group V"/>
</dbReference>
<protein>
    <recommendedName>
        <fullName evidence="7">Swi5-domain-containing protein</fullName>
    </recommendedName>
</protein>
<dbReference type="STRING" id="367110.V5IMT2"/>
<accession>V5IMT2</accession>
<dbReference type="SMR" id="V5IMT2"/>